<feature type="signal peptide" evidence="1">
    <location>
        <begin position="1"/>
        <end position="22"/>
    </location>
</feature>
<keyword evidence="4" id="KW-1185">Reference proteome</keyword>
<evidence type="ECO:0000256" key="1">
    <source>
        <dbReference type="SAM" id="SignalP"/>
    </source>
</evidence>
<name>A0ABS8XRI6_9BURK</name>
<sequence length="260" mass="27742">MAGAVIRLACALLLAAAGPAMGQLLRLDHIPTAVLDLDQAVADFRGLGFSIKPGRVHGNGLRNAHIKFDNGAGLELIHVAEARDALTAHYAEFQRQGEGPAYLALHADDESRVAAALQAAGIAHRRDADGLTLGDPRLAWIFFTADNRSPTDRPEHFAHANGTFATREVWVALDGAEAALLAQLLTAVGATSHVEQRRTPFETSAHVFELANRGRIVIVPGRHRRVAGHAIVAVLLASRAGPARWVPPSLAHGAWLGWQP</sequence>
<dbReference type="InterPro" id="IPR025870">
    <property type="entry name" value="Glyoxalase-like_dom"/>
</dbReference>
<reference evidence="3 4" key="1">
    <citation type="submission" date="2021-12" db="EMBL/GenBank/DDBJ databases">
        <title>Genome seq of P8.</title>
        <authorList>
            <person name="Seo T."/>
        </authorList>
    </citation>
    <scope>NUCLEOTIDE SEQUENCE [LARGE SCALE GENOMIC DNA]</scope>
    <source>
        <strain evidence="3 4">P8</strain>
    </source>
</reference>
<gene>
    <name evidence="3" type="ORF">LXT13_08420</name>
</gene>
<accession>A0ABS8XRI6</accession>
<dbReference type="Gene3D" id="3.10.180.10">
    <property type="entry name" value="2,3-Dihydroxybiphenyl 1,2-Dioxygenase, domain 1"/>
    <property type="match status" value="1"/>
</dbReference>
<evidence type="ECO:0000313" key="3">
    <source>
        <dbReference type="EMBL" id="MCE4554468.1"/>
    </source>
</evidence>
<dbReference type="InterPro" id="IPR029068">
    <property type="entry name" value="Glyas_Bleomycin-R_OHBP_Dase"/>
</dbReference>
<dbReference type="RefSeq" id="WP_233371399.1">
    <property type="nucleotide sequence ID" value="NZ_JAJTWU010000003.1"/>
</dbReference>
<dbReference type="EMBL" id="JAJTWU010000003">
    <property type="protein sequence ID" value="MCE4554468.1"/>
    <property type="molecule type" value="Genomic_DNA"/>
</dbReference>
<evidence type="ECO:0000313" key="4">
    <source>
        <dbReference type="Proteomes" id="UP001200741"/>
    </source>
</evidence>
<evidence type="ECO:0000259" key="2">
    <source>
        <dbReference type="Pfam" id="PF13468"/>
    </source>
</evidence>
<dbReference type="SUPFAM" id="SSF54593">
    <property type="entry name" value="Glyoxalase/Bleomycin resistance protein/Dihydroxybiphenyl dioxygenase"/>
    <property type="match status" value="1"/>
</dbReference>
<protein>
    <submittedName>
        <fullName evidence="3">VOC family protein</fullName>
    </submittedName>
</protein>
<proteinExistence type="predicted"/>
<dbReference type="Pfam" id="PF13468">
    <property type="entry name" value="Glyoxalase_3"/>
    <property type="match status" value="1"/>
</dbReference>
<feature type="domain" description="Glyoxalase-like" evidence="2">
    <location>
        <begin position="27"/>
        <end position="158"/>
    </location>
</feature>
<feature type="chain" id="PRO_5045994563" evidence="1">
    <location>
        <begin position="23"/>
        <end position="260"/>
    </location>
</feature>
<keyword evidence="1" id="KW-0732">Signal</keyword>
<dbReference type="Proteomes" id="UP001200741">
    <property type="component" value="Unassembled WGS sequence"/>
</dbReference>
<organism evidence="3 4">
    <name type="scientific">Pelomonas cellulosilytica</name>
    <dbReference type="NCBI Taxonomy" id="2906762"/>
    <lineage>
        <taxon>Bacteria</taxon>
        <taxon>Pseudomonadati</taxon>
        <taxon>Pseudomonadota</taxon>
        <taxon>Betaproteobacteria</taxon>
        <taxon>Burkholderiales</taxon>
        <taxon>Sphaerotilaceae</taxon>
        <taxon>Roseateles</taxon>
    </lineage>
</organism>
<comment type="caution">
    <text evidence="3">The sequence shown here is derived from an EMBL/GenBank/DDBJ whole genome shotgun (WGS) entry which is preliminary data.</text>
</comment>